<dbReference type="AlphaFoldDB" id="A0A8C2WNM3"/>
<accession>A0A8C2WNM3</accession>
<dbReference type="Ensembl" id="ENSCLMT00005007575.1">
    <property type="protein sequence ID" value="ENSCLMP00005007075.1"/>
    <property type="gene ID" value="ENSCLMG00005003856.1"/>
</dbReference>
<dbReference type="Proteomes" id="UP000694565">
    <property type="component" value="Unplaced"/>
</dbReference>
<proteinExistence type="predicted"/>
<evidence type="ECO:0000313" key="1">
    <source>
        <dbReference type="Ensembl" id="ENSCLMP00005007075.1"/>
    </source>
</evidence>
<reference evidence="1" key="1">
    <citation type="submission" date="2025-08" db="UniProtKB">
        <authorList>
            <consortium name="Ensembl"/>
        </authorList>
    </citation>
    <scope>IDENTIFICATION</scope>
</reference>
<reference evidence="1" key="2">
    <citation type="submission" date="2025-09" db="UniProtKB">
        <authorList>
            <consortium name="Ensembl"/>
        </authorList>
    </citation>
    <scope>IDENTIFICATION</scope>
</reference>
<evidence type="ECO:0000313" key="2">
    <source>
        <dbReference type="Proteomes" id="UP000694565"/>
    </source>
</evidence>
<organism evidence="1 2">
    <name type="scientific">Cyclopterus lumpus</name>
    <name type="common">Lumpsucker</name>
    <dbReference type="NCBI Taxonomy" id="8103"/>
    <lineage>
        <taxon>Eukaryota</taxon>
        <taxon>Metazoa</taxon>
        <taxon>Chordata</taxon>
        <taxon>Craniata</taxon>
        <taxon>Vertebrata</taxon>
        <taxon>Euteleostomi</taxon>
        <taxon>Actinopterygii</taxon>
        <taxon>Neopterygii</taxon>
        <taxon>Teleostei</taxon>
        <taxon>Neoteleostei</taxon>
        <taxon>Acanthomorphata</taxon>
        <taxon>Eupercaria</taxon>
        <taxon>Perciformes</taxon>
        <taxon>Cottioidei</taxon>
        <taxon>Cottales</taxon>
        <taxon>Cyclopteridae</taxon>
        <taxon>Cyclopterus</taxon>
    </lineage>
</organism>
<sequence>MNAWSGRFPLVANVAKIGKYLKKLVKKLVSVTTYNLATCLSTLFPSPLLTNSRRLSSRVPRGKIDWQSNLLPSVCAALLRYLSTCPSPNLSIHPFIRLLLLTNP</sequence>
<protein>
    <submittedName>
        <fullName evidence="1">Uncharacterized protein</fullName>
    </submittedName>
</protein>
<keyword evidence="2" id="KW-1185">Reference proteome</keyword>
<name>A0A8C2WNM3_CYCLU</name>